<dbReference type="FunFam" id="1.20.80.40:FF:000001">
    <property type="entry name" value="Pre-mRNA-processing-splicing factor 8"/>
    <property type="match status" value="1"/>
</dbReference>
<dbReference type="Gene3D" id="3.40.140.10">
    <property type="entry name" value="Cytidine Deaminase, domain 2"/>
    <property type="match status" value="1"/>
</dbReference>
<dbReference type="PROSITE" id="PS50249">
    <property type="entry name" value="MPN"/>
    <property type="match status" value="1"/>
</dbReference>
<dbReference type="Gene3D" id="1.20.80.40">
    <property type="match status" value="1"/>
</dbReference>
<accession>A0A1B7YN74</accession>
<name>A0A1B7YN74_COLHI</name>
<evidence type="ECO:0000256" key="7">
    <source>
        <dbReference type="SAM" id="MobiDB-lite"/>
    </source>
</evidence>
<dbReference type="FunFam" id="3.90.1570.40:FF:000001">
    <property type="entry name" value="Pre-mRNA-processing-splicing factor 8"/>
    <property type="match status" value="1"/>
</dbReference>
<dbReference type="FunFam" id="3.40.140.10:FF:000002">
    <property type="entry name" value="Pre-mRNA-processing-splicing factor 8"/>
    <property type="match status" value="1"/>
</dbReference>
<keyword evidence="6" id="KW-0539">Nucleus</keyword>
<organism evidence="9 10">
    <name type="scientific">Colletotrichum higginsianum (strain IMI 349063)</name>
    <name type="common">Crucifer anthracnose fungus</name>
    <dbReference type="NCBI Taxonomy" id="759273"/>
    <lineage>
        <taxon>Eukaryota</taxon>
        <taxon>Fungi</taxon>
        <taxon>Dikarya</taxon>
        <taxon>Ascomycota</taxon>
        <taxon>Pezizomycotina</taxon>
        <taxon>Sordariomycetes</taxon>
        <taxon>Hypocreomycetidae</taxon>
        <taxon>Glomerellales</taxon>
        <taxon>Glomerellaceae</taxon>
        <taxon>Colletotrichum</taxon>
        <taxon>Colletotrichum destructivum species complex</taxon>
    </lineage>
</organism>
<keyword evidence="2" id="KW-0507">mRNA processing</keyword>
<dbReference type="Pfam" id="PF12134">
    <property type="entry name" value="PRP8_domainIV"/>
    <property type="match status" value="1"/>
</dbReference>
<dbReference type="CDD" id="cd13838">
    <property type="entry name" value="RNase_H_like_Prp8_IV"/>
    <property type="match status" value="1"/>
</dbReference>
<dbReference type="SMART" id="SM00232">
    <property type="entry name" value="JAB_MPN"/>
    <property type="match status" value="1"/>
</dbReference>
<dbReference type="GO" id="GO:0045292">
    <property type="term" value="P:mRNA cis splicing, via spliceosome"/>
    <property type="evidence" value="ECO:0007669"/>
    <property type="project" value="UniProtKB-ARBA"/>
</dbReference>
<dbReference type="PANTHER" id="PTHR11140">
    <property type="entry name" value="PRE-MRNA SPLICING FACTOR PRP8"/>
    <property type="match status" value="1"/>
</dbReference>
<dbReference type="GO" id="GO:0030619">
    <property type="term" value="F:U1 snRNA binding"/>
    <property type="evidence" value="ECO:0007669"/>
    <property type="project" value="TreeGrafter"/>
</dbReference>
<dbReference type="GO" id="GO:0005682">
    <property type="term" value="C:U5 snRNP"/>
    <property type="evidence" value="ECO:0007669"/>
    <property type="project" value="UniProtKB-ARBA"/>
</dbReference>
<dbReference type="InterPro" id="IPR037518">
    <property type="entry name" value="MPN"/>
</dbReference>
<dbReference type="InterPro" id="IPR043172">
    <property type="entry name" value="Prp8_domainIV_palm"/>
</dbReference>
<evidence type="ECO:0000313" key="9">
    <source>
        <dbReference type="EMBL" id="OBR13501.1"/>
    </source>
</evidence>
<feature type="compositionally biased region" description="Basic and acidic residues" evidence="7">
    <location>
        <begin position="53"/>
        <end position="77"/>
    </location>
</feature>
<dbReference type="InterPro" id="IPR012984">
    <property type="entry name" value="PROCT"/>
</dbReference>
<evidence type="ECO:0000256" key="2">
    <source>
        <dbReference type="ARBA" id="ARBA00022664"/>
    </source>
</evidence>
<dbReference type="GO" id="GO:0017070">
    <property type="term" value="F:U6 snRNA binding"/>
    <property type="evidence" value="ECO:0007669"/>
    <property type="project" value="InterPro"/>
</dbReference>
<dbReference type="Pfam" id="PF10598">
    <property type="entry name" value="RRM_4"/>
    <property type="match status" value="1"/>
</dbReference>
<dbReference type="Proteomes" id="UP000092177">
    <property type="component" value="Chromosome 2"/>
</dbReference>
<comment type="subcellular location">
    <subcellularLocation>
        <location evidence="1">Nucleus</location>
    </subcellularLocation>
</comment>
<dbReference type="InterPro" id="IPR019580">
    <property type="entry name" value="Prp8_U6-snRNA-bd"/>
</dbReference>
<evidence type="ECO:0000256" key="6">
    <source>
        <dbReference type="ARBA" id="ARBA00023242"/>
    </source>
</evidence>
<dbReference type="InterPro" id="IPR019582">
    <property type="entry name" value="RRM_spliceosomal_PrP8"/>
</dbReference>
<protein>
    <submittedName>
        <fullName evidence="9">PROCN domain-containing protein</fullName>
    </submittedName>
</protein>
<dbReference type="Pfam" id="PF10597">
    <property type="entry name" value="U5_2-snRNA_bdg"/>
    <property type="match status" value="1"/>
</dbReference>
<evidence type="ECO:0000256" key="1">
    <source>
        <dbReference type="ARBA" id="ARBA00004123"/>
    </source>
</evidence>
<dbReference type="SUPFAM" id="SSF53098">
    <property type="entry name" value="Ribonuclease H-like"/>
    <property type="match status" value="2"/>
</dbReference>
<dbReference type="InterPro" id="IPR042516">
    <property type="entry name" value="Prp8_U5-snRNA-bd_sf"/>
</dbReference>
<dbReference type="FunFam" id="3.30.420.230:FF:000001">
    <property type="entry name" value="Pre-mRNA-processing-splicing factor 8"/>
    <property type="match status" value="1"/>
</dbReference>
<feature type="region of interest" description="Disordered" evidence="7">
    <location>
        <begin position="1"/>
        <end position="77"/>
    </location>
</feature>
<sequence length="2369" mass="274771">MSFHPPPPPGWGPPPPPPPPPSSSLPPPPAAPAPPPPGYRPPTDPQIAKFAQKKKEWLRSQRNRFGEKRKGGFVETQKADMPPEHLRKIVKDIGDVSQKKYTSDKRSYLGALKFMPHAVMKLLENMPMPWESDRKVKVLYHVNGCLTLVNEIPRVIEPVFFAQWAMMWTFMRKEKADRRLFKRMRFPPFDDEEPPLSWSENIEDVEPLEPIQMELNEEEDAAVYDWFYDHRPLLDTPHVNGDSYRSWNLNLQQMATLFRLSRPLISDVVDKNYFYLFDLKSFLTGKALNVALPGGPRFEPLYKDIDPNDEDFGEFNAIDRIIFRNPIRTEFRVAYPYLYNSLPRSVHLAWHSHPQVVFERSDNPDLPAFHFDRRIHPISSRAVAPKNLTVSHEDELFGPGNNEEPEDESFELPADFEPFLADEDLTNEDTASAIELWWAPFPFDRRSGRMVRAQDVPLIKQWYLEHPPSDKPPVKVRVSYQKLLKNFVLNELHKKKPKSQQSQNLMRNLKQTKFFQQTEIDWVEAGLQVCRQGFNMLNLLIHRKNLTYLHLDYNFNLKPVKTLTTKERKKSRFGNAFHLMREILRLTKLIVDAQVQYRLGNIDAFQLADGILYAFNHVGQLTGMYRYKYKLMHQIRSCKDLKHLIYYRFNSAPVGKGPGCGFWAPAWRVWLFFMRGIIPLLERWLGNLLSRQFEGRHSKGVAKTVTKQRVESHFDLELRASVMADLMDMMPEGIKQNKVNTVLQHLSEAWRCWKSNIPWKVPGLPAPIENIILRYVKAKADWWISVAHYNRERIRRGATVDKTVAKKNVGRLTRLWLKAEQERQHNHMKDGPYVSSEEAVAIYTTTVHWLESRKFSPIPFPSVSYKHDTKILILALERLREAYSVKGRLNQSQREELALIEQAYDSPGTTLERIKRFLLTQRAFKEVGIDMNDNYSTINPVYDIEPIEKISDAYLDQYLWYQADQRHLFPAWIKPSDSEVPPLLTYKWAQGINNLDKVWETENGECNVMIETELSKVYEKIELTLLNSLLRLIMDHNLADYITAKNNVQLTYKDMNHVNSYGMIRGLQFSAFVFQYYGLVLDLLLLGPQRASEIAGPPQSPNDFLQFRDKETETRHPIRLYTRYIDKIWVFLRFTADESRDLIQRFLTEQPDPNFENVIGYKSKKCWPRDSRMRLMRHDVNLGRAVFWDLKNRLPRSITTIEWDDSFASVYSRDNPNLLFSMCGFEVRILPKCRNQNDDFSVKDSVWSLVDNTTKERTAHAFLQVTEEDIQKFNNRIRQILMSSGSTTFTKIANKWNTALIALFTYYREAAVSTVSLLDTIVKCETKIQTRVKIGLNSKMPSRFPPAVFYTPKELGGLGMISGSHILIPASDKRWSKQTDTGVTHYRAGMTHDEETLIPNIFRYIIPWEAEFIDSQRVWTEYSQKRMEANQQNRRLTLEDLEDSWDRGLPRINTLFQKDRSTLSFDKGFRARAEFKIYQLMKNNPFWWTSQRHDGKLWNLNAYRTDVIQALGGVETILEHTLFKATGFPSWEGLFWEKASGFEESMKFKKLTNAQRSGLNQIPNRRFTLWWSPTINRANVYVGFQVQLDLTGIFLHGKIPTLKISLIQIFRAHLWQKIHESVVMDLCQVFDQELESLGIETVQKETIHPRKSYKMNSSCADILLFASHKWNVTRPSLLFDTKDVIEPTTTNKFWIDVQLRYGDYDSHDIERYTRAKYLDYTTDSASIYPSATGLMIGIDLAYNLYSAYGMYFPGLKVLVQQAMAKIMKANPALYVLRERIRKGLQLYASESNQEFLNSQNYSELFSNQTQLFIDDTNVYRVTIHKTFEGNLTTKPINGAIFIFNPRTGQLFLKIIHTSVWAGQKRLGQLAKWKTAEEVAALIRSLPVEEQPKQLIVTRKGLLDPLEVHLLDFPNISIRASELQLPFQAAMKVEKLGDMILRATEPQMVLFNLYDEWLKSISSYTAFSRLVLILRALHVNPDKTKLILRPDKTVITQDHHIWPTLSDEDWIKVETQLRDLILNDYGKKNNVNVSSLTTSEVRDIILGMEISAPSMQRQQAAEIEKQQQEQQQLTAVTTKTQNVHGEEIIVTTTSQFEQQTFASKTEWRTRAIATSNLRTKANNIYVSSVDTDLDDVTYVMPNNILKRFITISDLRVQVAGYLYGSSAPDNDQVKEIKCIVMIPQIGGLRNVQLPHQLPQHEFLEGMEPLGVIHTASGSELPYMSAADVTEHARLLDAHQAWDKHNTVTVNVAFTPGSVSLSAWGLTPQGYKWGAENKDTQSDQPQGFTTSMGEKRKLLLSPRFRGFFLVPENNMWNYSFMGSAFAGMEKKPIHVKLDTPLSFYSDQHRPVHFHSFAELEDIWVDRTDNFA</sequence>
<keyword evidence="4" id="KW-0694">RNA-binding</keyword>
<dbReference type="InterPro" id="IPR021983">
    <property type="entry name" value="PRP8_domainIV"/>
</dbReference>
<dbReference type="GO" id="GO:0030623">
    <property type="term" value="F:U5 snRNA binding"/>
    <property type="evidence" value="ECO:0007669"/>
    <property type="project" value="InterPro"/>
</dbReference>
<dbReference type="OrthoDB" id="1931567at2759"/>
<gene>
    <name evidence="9" type="ORF">CH63R_02227</name>
</gene>
<dbReference type="Gene3D" id="3.30.420.230">
    <property type="match status" value="1"/>
</dbReference>
<dbReference type="InterPro" id="IPR012337">
    <property type="entry name" value="RNaseH-like_sf"/>
</dbReference>
<dbReference type="EMBL" id="LTAN01000002">
    <property type="protein sequence ID" value="OBR13501.1"/>
    <property type="molecule type" value="Genomic_DNA"/>
</dbReference>
<dbReference type="InterPro" id="IPR027652">
    <property type="entry name" value="PRP8"/>
</dbReference>
<reference evidence="10" key="1">
    <citation type="journal article" date="2017" name="BMC Genomics">
        <title>Gapless genome assembly of Colletotrichum higginsianum reveals chromosome structure and association of transposable elements with secondary metabolite gene clusters.</title>
        <authorList>
            <person name="Dallery J.-F."/>
            <person name="Lapalu N."/>
            <person name="Zampounis A."/>
            <person name="Pigne S."/>
            <person name="Luyten I."/>
            <person name="Amselem J."/>
            <person name="Wittenberg A.H.J."/>
            <person name="Zhou S."/>
            <person name="de Queiroz M.V."/>
            <person name="Robin G.P."/>
            <person name="Auger A."/>
            <person name="Hainaut M."/>
            <person name="Henrissat B."/>
            <person name="Kim K.-T."/>
            <person name="Lee Y.-H."/>
            <person name="Lespinet O."/>
            <person name="Schwartz D.C."/>
            <person name="Thon M.R."/>
            <person name="O'Connell R.J."/>
        </authorList>
    </citation>
    <scope>NUCLEOTIDE SEQUENCE [LARGE SCALE GENOMIC DNA]</scope>
    <source>
        <strain evidence="10">IMI 349063</strain>
    </source>
</reference>
<dbReference type="Gene3D" id="3.90.1570.40">
    <property type="match status" value="1"/>
</dbReference>
<dbReference type="Pfam" id="PF08082">
    <property type="entry name" value="PRO8NT"/>
    <property type="match status" value="1"/>
</dbReference>
<keyword evidence="10" id="KW-1185">Reference proteome</keyword>
<feature type="domain" description="MPN" evidence="8">
    <location>
        <begin position="2136"/>
        <end position="2268"/>
    </location>
</feature>
<dbReference type="CDD" id="cd08056">
    <property type="entry name" value="MPN_PRP8"/>
    <property type="match status" value="1"/>
</dbReference>
<evidence type="ECO:0000256" key="5">
    <source>
        <dbReference type="ARBA" id="ARBA00023187"/>
    </source>
</evidence>
<dbReference type="Pfam" id="PF08084">
    <property type="entry name" value="PROCT"/>
    <property type="match status" value="1"/>
</dbReference>
<comment type="caution">
    <text evidence="9">The sequence shown here is derived from an EMBL/GenBank/DDBJ whole genome shotgun (WGS) entry which is preliminary data.</text>
</comment>
<keyword evidence="5" id="KW-0508">mRNA splicing</keyword>
<proteinExistence type="predicted"/>
<dbReference type="PANTHER" id="PTHR11140:SF0">
    <property type="entry name" value="PRE-MRNA-PROCESSING-SPLICING FACTOR 8"/>
    <property type="match status" value="1"/>
</dbReference>
<dbReference type="Pfam" id="PF10596">
    <property type="entry name" value="U6-snRNA_bdg"/>
    <property type="match status" value="1"/>
</dbReference>
<dbReference type="GO" id="GO:0008237">
    <property type="term" value="F:metallopeptidase activity"/>
    <property type="evidence" value="ECO:0007669"/>
    <property type="project" value="InterPro"/>
</dbReference>
<dbReference type="InterPro" id="IPR043173">
    <property type="entry name" value="Prp8_domainIV_fingers"/>
</dbReference>
<dbReference type="GO" id="GO:0071013">
    <property type="term" value="C:catalytic step 2 spliceosome"/>
    <property type="evidence" value="ECO:0007669"/>
    <property type="project" value="TreeGrafter"/>
</dbReference>
<dbReference type="Pfam" id="PF08083">
    <property type="entry name" value="PROCN"/>
    <property type="match status" value="1"/>
</dbReference>
<dbReference type="GO" id="GO:0000244">
    <property type="term" value="P:spliceosomal tri-snRNP complex assembly"/>
    <property type="evidence" value="ECO:0007669"/>
    <property type="project" value="TreeGrafter"/>
</dbReference>
<dbReference type="KEGG" id="chig:CH63R_02227"/>
<evidence type="ECO:0000259" key="8">
    <source>
        <dbReference type="PROSITE" id="PS50249"/>
    </source>
</evidence>
<dbReference type="VEuPathDB" id="FungiDB:CH63R_02227"/>
<dbReference type="FunFam" id="3.30.43.40:FF:000001">
    <property type="entry name" value="Pre-mRNA-processing-splicing factor 8"/>
    <property type="match status" value="1"/>
</dbReference>
<evidence type="ECO:0000256" key="3">
    <source>
        <dbReference type="ARBA" id="ARBA00022728"/>
    </source>
</evidence>
<dbReference type="InterPro" id="IPR000555">
    <property type="entry name" value="JAMM/MPN+_dom"/>
</dbReference>
<dbReference type="InterPro" id="IPR012592">
    <property type="entry name" value="PROCN"/>
</dbReference>
<dbReference type="GO" id="GO:0097157">
    <property type="term" value="F:pre-mRNA intronic binding"/>
    <property type="evidence" value="ECO:0007669"/>
    <property type="project" value="TreeGrafter"/>
</dbReference>
<dbReference type="InterPro" id="IPR019581">
    <property type="entry name" value="Prp8_U5-snRNA-bd"/>
</dbReference>
<dbReference type="Gene3D" id="3.30.43.40">
    <property type="entry name" value="Pre-mRNA-processing-splicing factor 8, U5-snRNA-binding domain"/>
    <property type="match status" value="1"/>
</dbReference>
<evidence type="ECO:0000313" key="10">
    <source>
        <dbReference type="Proteomes" id="UP000092177"/>
    </source>
</evidence>
<dbReference type="InterPro" id="IPR012591">
    <property type="entry name" value="PRO8NT"/>
</dbReference>
<dbReference type="GeneID" id="28861309"/>
<dbReference type="GO" id="GO:0000393">
    <property type="term" value="P:spliceosomal conformational changes to generate catalytic conformation"/>
    <property type="evidence" value="ECO:0007669"/>
    <property type="project" value="UniProtKB-ARBA"/>
</dbReference>
<dbReference type="RefSeq" id="XP_018162018.1">
    <property type="nucleotide sequence ID" value="XM_018297202.1"/>
</dbReference>
<keyword evidence="3" id="KW-0747">Spliceosome</keyword>
<feature type="compositionally biased region" description="Pro residues" evidence="7">
    <location>
        <begin position="1"/>
        <end position="44"/>
    </location>
</feature>
<evidence type="ECO:0000256" key="4">
    <source>
        <dbReference type="ARBA" id="ARBA00022884"/>
    </source>
</evidence>
<dbReference type="GO" id="GO:0000974">
    <property type="term" value="C:Prp19 complex"/>
    <property type="evidence" value="ECO:0007669"/>
    <property type="project" value="UniProtKB-ARBA"/>
</dbReference>
<dbReference type="GO" id="GO:0030620">
    <property type="term" value="F:U2 snRNA binding"/>
    <property type="evidence" value="ECO:0007669"/>
    <property type="project" value="TreeGrafter"/>
</dbReference>